<feature type="region of interest" description="Disordered" evidence="1">
    <location>
        <begin position="1"/>
        <end position="62"/>
    </location>
</feature>
<dbReference type="OrthoDB" id="1880850at2759"/>
<evidence type="ECO:0000313" key="3">
    <source>
        <dbReference type="Proteomes" id="UP000636800"/>
    </source>
</evidence>
<proteinExistence type="predicted"/>
<dbReference type="AlphaFoldDB" id="A0A835PCA5"/>
<evidence type="ECO:0000313" key="2">
    <source>
        <dbReference type="EMBL" id="KAG0449760.1"/>
    </source>
</evidence>
<gene>
    <name evidence="2" type="ORF">HPP92_027207</name>
</gene>
<name>A0A835PCA5_VANPL</name>
<dbReference type="Proteomes" id="UP000636800">
    <property type="component" value="Unassembled WGS sequence"/>
</dbReference>
<protein>
    <submittedName>
        <fullName evidence="2">Uncharacterized protein</fullName>
    </submittedName>
</protein>
<evidence type="ECO:0000256" key="1">
    <source>
        <dbReference type="SAM" id="MobiDB-lite"/>
    </source>
</evidence>
<keyword evidence="3" id="KW-1185">Reference proteome</keyword>
<accession>A0A835PCA5</accession>
<sequence length="126" mass="13717">MVPRNMLSQRDHVIFSGSGRSTLRRSLPLNGSRKRPSPPPSPSSSPQSFPTSPSPSSSTTPSFHPLRLLCSIHNLFSSSPKQLVCFSVFSSSSLVTADCTTSPSSTYTTKRRSRLPLAFVTSVECW</sequence>
<comment type="caution">
    <text evidence="2">The sequence shown here is derived from an EMBL/GenBank/DDBJ whole genome shotgun (WGS) entry which is preliminary data.</text>
</comment>
<dbReference type="EMBL" id="JADCNL010000161">
    <property type="protein sequence ID" value="KAG0449760.1"/>
    <property type="molecule type" value="Genomic_DNA"/>
</dbReference>
<reference evidence="2 3" key="1">
    <citation type="journal article" date="2020" name="Nat. Food">
        <title>A phased Vanilla planifolia genome enables genetic improvement of flavour and production.</title>
        <authorList>
            <person name="Hasing T."/>
            <person name="Tang H."/>
            <person name="Brym M."/>
            <person name="Khazi F."/>
            <person name="Huang T."/>
            <person name="Chambers A.H."/>
        </authorList>
    </citation>
    <scope>NUCLEOTIDE SEQUENCE [LARGE SCALE GENOMIC DNA]</scope>
    <source>
        <tissue evidence="2">Leaf</tissue>
    </source>
</reference>
<organism evidence="2 3">
    <name type="scientific">Vanilla planifolia</name>
    <name type="common">Vanilla</name>
    <dbReference type="NCBI Taxonomy" id="51239"/>
    <lineage>
        <taxon>Eukaryota</taxon>
        <taxon>Viridiplantae</taxon>
        <taxon>Streptophyta</taxon>
        <taxon>Embryophyta</taxon>
        <taxon>Tracheophyta</taxon>
        <taxon>Spermatophyta</taxon>
        <taxon>Magnoliopsida</taxon>
        <taxon>Liliopsida</taxon>
        <taxon>Asparagales</taxon>
        <taxon>Orchidaceae</taxon>
        <taxon>Vanilloideae</taxon>
        <taxon>Vanilleae</taxon>
        <taxon>Vanilla</taxon>
    </lineage>
</organism>
<feature type="compositionally biased region" description="Low complexity" evidence="1">
    <location>
        <begin position="44"/>
        <end position="62"/>
    </location>
</feature>
<feature type="compositionally biased region" description="Low complexity" evidence="1">
    <location>
        <begin position="16"/>
        <end position="27"/>
    </location>
</feature>